<dbReference type="PROSITE" id="PS00108">
    <property type="entry name" value="PROTEIN_KINASE_ST"/>
    <property type="match status" value="1"/>
</dbReference>
<dbReference type="InterPro" id="IPR017441">
    <property type="entry name" value="Protein_kinase_ATP_BS"/>
</dbReference>
<evidence type="ECO:0000256" key="10">
    <source>
        <dbReference type="PROSITE-ProRule" id="PRU10141"/>
    </source>
</evidence>
<evidence type="ECO:0000256" key="4">
    <source>
        <dbReference type="ARBA" id="ARBA00022679"/>
    </source>
</evidence>
<dbReference type="Gene3D" id="1.10.510.10">
    <property type="entry name" value="Transferase(Phosphotransferase) domain 1"/>
    <property type="match status" value="2"/>
</dbReference>
<proteinExistence type="inferred from homology"/>
<comment type="caution">
    <text evidence="13">The sequence shown here is derived from an EMBL/GenBank/DDBJ whole genome shotgun (WGS) entry which is preliminary data.</text>
</comment>
<dbReference type="Pfam" id="PF00069">
    <property type="entry name" value="Pkinase"/>
    <property type="match status" value="1"/>
</dbReference>
<accession>A0AAV5MQ22</accession>
<comment type="catalytic activity">
    <reaction evidence="8">
        <text>L-threonyl-[protein] + ATP = O-phospho-L-threonyl-[protein] + ADP + H(+)</text>
        <dbReference type="Rhea" id="RHEA:46608"/>
        <dbReference type="Rhea" id="RHEA-COMP:11060"/>
        <dbReference type="Rhea" id="RHEA-COMP:11605"/>
        <dbReference type="ChEBI" id="CHEBI:15378"/>
        <dbReference type="ChEBI" id="CHEBI:30013"/>
        <dbReference type="ChEBI" id="CHEBI:30616"/>
        <dbReference type="ChEBI" id="CHEBI:61977"/>
        <dbReference type="ChEBI" id="CHEBI:456216"/>
        <dbReference type="EC" id="2.7.11.25"/>
    </reaction>
</comment>
<evidence type="ECO:0000313" key="14">
    <source>
        <dbReference type="Proteomes" id="UP001054252"/>
    </source>
</evidence>
<dbReference type="AlphaFoldDB" id="A0AAV5MQ22"/>
<protein>
    <recommendedName>
        <fullName evidence="2">mitogen-activated protein kinase kinase kinase</fullName>
        <ecNumber evidence="2">2.7.11.25</ecNumber>
    </recommendedName>
</protein>
<keyword evidence="7 10" id="KW-0067">ATP-binding</keyword>
<evidence type="ECO:0000256" key="2">
    <source>
        <dbReference type="ARBA" id="ARBA00012406"/>
    </source>
</evidence>
<dbReference type="InterPro" id="IPR008271">
    <property type="entry name" value="Ser/Thr_kinase_AS"/>
</dbReference>
<dbReference type="SUPFAM" id="SSF56112">
    <property type="entry name" value="Protein kinase-like (PK-like)"/>
    <property type="match status" value="1"/>
</dbReference>
<dbReference type="GO" id="GO:0004709">
    <property type="term" value="F:MAP kinase kinase kinase activity"/>
    <property type="evidence" value="ECO:0007669"/>
    <property type="project" value="UniProtKB-EC"/>
</dbReference>
<evidence type="ECO:0000313" key="13">
    <source>
        <dbReference type="EMBL" id="GKV51632.1"/>
    </source>
</evidence>
<dbReference type="Proteomes" id="UP001054252">
    <property type="component" value="Unassembled WGS sequence"/>
</dbReference>
<evidence type="ECO:0000256" key="1">
    <source>
        <dbReference type="ARBA" id="ARBA00006529"/>
    </source>
</evidence>
<sequence>MSPEEDEQKEKGETEGVGAELRVRVVDGCRWPPVLKPPPPMRLPVIDGTCSTWDLLRDFAPQDNRSVPISSDDEEDEGGCETEEAVVEEICLKAVEEETAVSSETCSFYTANDDDFSGTRTEPMSPNGRFKMNITCWEKGQLLGSGSFGSVYEGITHDGLFFALKEVSLLDQGSESIFQLEQEIGLLSQFEHENIVQYYGTDKDESKLYIFLELVTRGSLLSLYQRYNLKDSQVSFYTRQILHGLKYLHDRDVVHRDIKCANILVDACGSVKLADFGLAKGEPPTVPDSLSKDARDFILQCLQVNPNNRPTAAQLLDHLFVRS</sequence>
<reference evidence="13 14" key="1">
    <citation type="journal article" date="2021" name="Commun. Biol.">
        <title>The genome of Shorea leprosula (Dipterocarpaceae) highlights the ecological relevance of drought in aseasonal tropical rainforests.</title>
        <authorList>
            <person name="Ng K.K.S."/>
            <person name="Kobayashi M.J."/>
            <person name="Fawcett J.A."/>
            <person name="Hatakeyama M."/>
            <person name="Paape T."/>
            <person name="Ng C.H."/>
            <person name="Ang C.C."/>
            <person name="Tnah L.H."/>
            <person name="Lee C.T."/>
            <person name="Nishiyama T."/>
            <person name="Sese J."/>
            <person name="O'Brien M.J."/>
            <person name="Copetti D."/>
            <person name="Mohd Noor M.I."/>
            <person name="Ong R.C."/>
            <person name="Putra M."/>
            <person name="Sireger I.Z."/>
            <person name="Indrioko S."/>
            <person name="Kosugi Y."/>
            <person name="Izuno A."/>
            <person name="Isagi Y."/>
            <person name="Lee S.L."/>
            <person name="Shimizu K.K."/>
        </authorList>
    </citation>
    <scope>NUCLEOTIDE SEQUENCE [LARGE SCALE GENOMIC DNA]</scope>
    <source>
        <strain evidence="13">214</strain>
    </source>
</reference>
<evidence type="ECO:0000256" key="9">
    <source>
        <dbReference type="ARBA" id="ARBA00048329"/>
    </source>
</evidence>
<evidence type="ECO:0000256" key="11">
    <source>
        <dbReference type="RuleBase" id="RU000304"/>
    </source>
</evidence>
<name>A0AAV5MQ22_9ROSI</name>
<comment type="similarity">
    <text evidence="1">Belongs to the protein kinase superfamily. STE Ser/Thr protein kinase family. MAP kinase kinase kinase subfamily.</text>
</comment>
<gene>
    <name evidence="13" type="ORF">SLEP1_g58267</name>
</gene>
<dbReference type="PANTHER" id="PTHR48016">
    <property type="entry name" value="MAP KINASE KINASE KINASE SSK2-RELATED-RELATED"/>
    <property type="match status" value="1"/>
</dbReference>
<dbReference type="SMART" id="SM00220">
    <property type="entry name" value="S_TKc"/>
    <property type="match status" value="1"/>
</dbReference>
<dbReference type="EMBL" id="BPVZ01000521">
    <property type="protein sequence ID" value="GKV51632.1"/>
    <property type="molecule type" value="Genomic_DNA"/>
</dbReference>
<feature type="binding site" evidence="10">
    <location>
        <position position="165"/>
    </location>
    <ligand>
        <name>ATP</name>
        <dbReference type="ChEBI" id="CHEBI:30616"/>
    </ligand>
</feature>
<dbReference type="PROSITE" id="PS00107">
    <property type="entry name" value="PROTEIN_KINASE_ATP"/>
    <property type="match status" value="1"/>
</dbReference>
<dbReference type="GO" id="GO:0005737">
    <property type="term" value="C:cytoplasm"/>
    <property type="evidence" value="ECO:0007669"/>
    <property type="project" value="TreeGrafter"/>
</dbReference>
<keyword evidence="4" id="KW-0808">Transferase</keyword>
<organism evidence="13 14">
    <name type="scientific">Rubroshorea leprosula</name>
    <dbReference type="NCBI Taxonomy" id="152421"/>
    <lineage>
        <taxon>Eukaryota</taxon>
        <taxon>Viridiplantae</taxon>
        <taxon>Streptophyta</taxon>
        <taxon>Embryophyta</taxon>
        <taxon>Tracheophyta</taxon>
        <taxon>Spermatophyta</taxon>
        <taxon>Magnoliopsida</taxon>
        <taxon>eudicotyledons</taxon>
        <taxon>Gunneridae</taxon>
        <taxon>Pentapetalae</taxon>
        <taxon>rosids</taxon>
        <taxon>malvids</taxon>
        <taxon>Malvales</taxon>
        <taxon>Dipterocarpaceae</taxon>
        <taxon>Rubroshorea</taxon>
    </lineage>
</organism>
<dbReference type="InterPro" id="IPR011009">
    <property type="entry name" value="Kinase-like_dom_sf"/>
</dbReference>
<keyword evidence="5 10" id="KW-0547">Nucleotide-binding</keyword>
<dbReference type="PROSITE" id="PS50011">
    <property type="entry name" value="PROTEIN_KINASE_DOM"/>
    <property type="match status" value="1"/>
</dbReference>
<evidence type="ECO:0000256" key="3">
    <source>
        <dbReference type="ARBA" id="ARBA00022527"/>
    </source>
</evidence>
<dbReference type="EC" id="2.7.11.25" evidence="2"/>
<evidence type="ECO:0000256" key="5">
    <source>
        <dbReference type="ARBA" id="ARBA00022741"/>
    </source>
</evidence>
<dbReference type="PANTHER" id="PTHR48016:SF29">
    <property type="entry name" value="MITOGEN-ACTIVATED PROTEIN KINASE KINASE KINASE 1-RELATED"/>
    <property type="match status" value="1"/>
</dbReference>
<dbReference type="InterPro" id="IPR050538">
    <property type="entry name" value="MAP_kinase_kinase_kinase"/>
</dbReference>
<evidence type="ECO:0000259" key="12">
    <source>
        <dbReference type="PROSITE" id="PS50011"/>
    </source>
</evidence>
<evidence type="ECO:0000256" key="7">
    <source>
        <dbReference type="ARBA" id="ARBA00022840"/>
    </source>
</evidence>
<comment type="catalytic activity">
    <reaction evidence="9">
        <text>L-seryl-[protein] + ATP = O-phospho-L-seryl-[protein] + ADP + H(+)</text>
        <dbReference type="Rhea" id="RHEA:17989"/>
        <dbReference type="Rhea" id="RHEA-COMP:9863"/>
        <dbReference type="Rhea" id="RHEA-COMP:11604"/>
        <dbReference type="ChEBI" id="CHEBI:15378"/>
        <dbReference type="ChEBI" id="CHEBI:29999"/>
        <dbReference type="ChEBI" id="CHEBI:30616"/>
        <dbReference type="ChEBI" id="CHEBI:83421"/>
        <dbReference type="ChEBI" id="CHEBI:456216"/>
        <dbReference type="EC" id="2.7.11.25"/>
    </reaction>
</comment>
<keyword evidence="14" id="KW-1185">Reference proteome</keyword>
<keyword evidence="3 11" id="KW-0723">Serine/threonine-protein kinase</keyword>
<dbReference type="InterPro" id="IPR000719">
    <property type="entry name" value="Prot_kinase_dom"/>
</dbReference>
<feature type="domain" description="Protein kinase" evidence="12">
    <location>
        <begin position="137"/>
        <end position="323"/>
    </location>
</feature>
<evidence type="ECO:0000256" key="6">
    <source>
        <dbReference type="ARBA" id="ARBA00022777"/>
    </source>
</evidence>
<keyword evidence="6" id="KW-0418">Kinase</keyword>
<dbReference type="GO" id="GO:0005524">
    <property type="term" value="F:ATP binding"/>
    <property type="evidence" value="ECO:0007669"/>
    <property type="project" value="UniProtKB-UniRule"/>
</dbReference>
<evidence type="ECO:0000256" key="8">
    <source>
        <dbReference type="ARBA" id="ARBA00047559"/>
    </source>
</evidence>